<dbReference type="EMBL" id="CP007243">
    <property type="protein sequence ID" value="AIA30479.1"/>
    <property type="molecule type" value="Genomic_DNA"/>
</dbReference>
<name>A0A059XPH5_9BACT</name>
<dbReference type="PROSITE" id="PS51677">
    <property type="entry name" value="NODB"/>
    <property type="match status" value="1"/>
</dbReference>
<dbReference type="Pfam" id="PF01522">
    <property type="entry name" value="Polysacc_deac_1"/>
    <property type="match status" value="1"/>
</dbReference>
<dbReference type="InterPro" id="IPR011330">
    <property type="entry name" value="Glyco_hydro/deAcase_b/a-brl"/>
</dbReference>
<sequence>MIRLDDGNVLPSILYYHRVSPDVSFDVGVTPEVFRSQMMFLKSQGLSGTTLAEGMKANSHKETCILTFDDGYLDNYEHAAPILEEVGFRATIFCVSDRLGRLTDWSEDPDWKGIPLMAEEEVRDLSSRGFEIGSHTRTHCDLGALSRTDPLQARREIFDSRMELEDLLGKPVTSFCYPYGGWTETAVQWVREAGYRQARSVQHARWGKTYDMYLLPCRPVSGKMPFWRFGWYARLWRLGL</sequence>
<reference evidence="5" key="1">
    <citation type="submission" date="2014-02" db="EMBL/GenBank/DDBJ databases">
        <title>Complete genome sequence and comparative genomic analysis of the nitrogen-fixing bacterium Leptospirillum ferriphilum YSK.</title>
        <authorList>
            <person name="Guo X."/>
            <person name="Yin H."/>
            <person name="Liang Y."/>
            <person name="Hu Q."/>
            <person name="Ma L."/>
            <person name="Xiao Y."/>
            <person name="Zhang X."/>
            <person name="Qiu G."/>
            <person name="Liu X."/>
        </authorList>
    </citation>
    <scope>NUCLEOTIDE SEQUENCE [LARGE SCALE GENOMIC DNA]</scope>
    <source>
        <strain evidence="5">YSK</strain>
    </source>
</reference>
<dbReference type="GO" id="GO:0016810">
    <property type="term" value="F:hydrolase activity, acting on carbon-nitrogen (but not peptide) bonds"/>
    <property type="evidence" value="ECO:0007669"/>
    <property type="project" value="InterPro"/>
</dbReference>
<dbReference type="KEGG" id="lfp:Y981_06025"/>
<proteinExistence type="predicted"/>
<dbReference type="OrthoDB" id="9776235at2"/>
<dbReference type="PANTHER" id="PTHR34216:SF3">
    <property type="entry name" value="POLY-BETA-1,6-N-ACETYL-D-GLUCOSAMINE N-DEACETYLASE"/>
    <property type="match status" value="1"/>
</dbReference>
<dbReference type="RefSeq" id="WP_014960982.1">
    <property type="nucleotide sequence ID" value="NZ_CP007243.1"/>
</dbReference>
<evidence type="ECO:0000313" key="4">
    <source>
        <dbReference type="EMBL" id="AIA30479.1"/>
    </source>
</evidence>
<accession>A0A059XPH5</accession>
<dbReference type="InterPro" id="IPR002509">
    <property type="entry name" value="NODB_dom"/>
</dbReference>
<comment type="subcellular location">
    <subcellularLocation>
        <location evidence="1">Secreted</location>
    </subcellularLocation>
</comment>
<evidence type="ECO:0000259" key="3">
    <source>
        <dbReference type="PROSITE" id="PS51677"/>
    </source>
</evidence>
<dbReference type="InterPro" id="IPR051398">
    <property type="entry name" value="Polysacch_Deacetylase"/>
</dbReference>
<keyword evidence="2" id="KW-0732">Signal</keyword>
<dbReference type="HOGENOM" id="CLU_030024_5_2_0"/>
<reference evidence="4 5" key="2">
    <citation type="journal article" date="2015" name="Biomed. Res. Int.">
        <title>Effects of Arsenite Resistance on the Growth and Functional Gene Expression of Leptospirillum ferriphilum and Acidithiobacillus thiooxidans in Pure Culture and Coculture.</title>
        <authorList>
            <person name="Jiang H."/>
            <person name="Liang Y."/>
            <person name="Yin H."/>
            <person name="Xiao Y."/>
            <person name="Guo X."/>
            <person name="Xu Y."/>
            <person name="Hu Q."/>
            <person name="Liu H."/>
            <person name="Liu X."/>
        </authorList>
    </citation>
    <scope>NUCLEOTIDE SEQUENCE [LARGE SCALE GENOMIC DNA]</scope>
    <source>
        <strain evidence="4 5">YSK</strain>
    </source>
</reference>
<organism evidence="4 5">
    <name type="scientific">Leptospirillum ferriphilum YSK</name>
    <dbReference type="NCBI Taxonomy" id="1441628"/>
    <lineage>
        <taxon>Bacteria</taxon>
        <taxon>Pseudomonadati</taxon>
        <taxon>Nitrospirota</taxon>
        <taxon>Nitrospiria</taxon>
        <taxon>Nitrospirales</taxon>
        <taxon>Nitrospiraceae</taxon>
        <taxon>Leptospirillum</taxon>
    </lineage>
</organism>
<dbReference type="Proteomes" id="UP000027059">
    <property type="component" value="Chromosome"/>
</dbReference>
<dbReference type="SUPFAM" id="SSF88713">
    <property type="entry name" value="Glycoside hydrolase/deacetylase"/>
    <property type="match status" value="1"/>
</dbReference>
<dbReference type="Gene3D" id="3.20.20.370">
    <property type="entry name" value="Glycoside hydrolase/deacetylase"/>
    <property type="match status" value="1"/>
</dbReference>
<protein>
    <recommendedName>
        <fullName evidence="3">NodB homology domain-containing protein</fullName>
    </recommendedName>
</protein>
<dbReference type="AlphaFoldDB" id="A0A059XPH5"/>
<keyword evidence="5" id="KW-1185">Reference proteome</keyword>
<dbReference type="GO" id="GO:0005576">
    <property type="term" value="C:extracellular region"/>
    <property type="evidence" value="ECO:0007669"/>
    <property type="project" value="UniProtKB-SubCell"/>
</dbReference>
<evidence type="ECO:0000256" key="1">
    <source>
        <dbReference type="ARBA" id="ARBA00004613"/>
    </source>
</evidence>
<dbReference type="GO" id="GO:0005975">
    <property type="term" value="P:carbohydrate metabolic process"/>
    <property type="evidence" value="ECO:0007669"/>
    <property type="project" value="InterPro"/>
</dbReference>
<gene>
    <name evidence="4" type="ORF">Y981_06025</name>
</gene>
<dbReference type="CDD" id="cd10918">
    <property type="entry name" value="CE4_NodB_like_5s_6s"/>
    <property type="match status" value="1"/>
</dbReference>
<feature type="domain" description="NodB homology" evidence="3">
    <location>
        <begin position="62"/>
        <end position="240"/>
    </location>
</feature>
<dbReference type="PANTHER" id="PTHR34216">
    <property type="match status" value="1"/>
</dbReference>
<evidence type="ECO:0000256" key="2">
    <source>
        <dbReference type="ARBA" id="ARBA00022729"/>
    </source>
</evidence>
<evidence type="ECO:0000313" key="5">
    <source>
        <dbReference type="Proteomes" id="UP000027059"/>
    </source>
</evidence>